<dbReference type="EMBL" id="SDMP01000002">
    <property type="protein sequence ID" value="RYR73935.1"/>
    <property type="molecule type" value="Genomic_DNA"/>
</dbReference>
<evidence type="ECO:0000313" key="2">
    <source>
        <dbReference type="EMBL" id="RYR73935.1"/>
    </source>
</evidence>
<protein>
    <submittedName>
        <fullName evidence="2">Uncharacterized protein</fullName>
    </submittedName>
</protein>
<gene>
    <name evidence="2" type="ORF">Ahy_A02g008518</name>
</gene>
<feature type="compositionally biased region" description="Acidic residues" evidence="1">
    <location>
        <begin position="201"/>
        <end position="210"/>
    </location>
</feature>
<evidence type="ECO:0000256" key="1">
    <source>
        <dbReference type="SAM" id="MobiDB-lite"/>
    </source>
</evidence>
<accession>A0A445EF99</accession>
<organism evidence="2 3">
    <name type="scientific">Arachis hypogaea</name>
    <name type="common">Peanut</name>
    <dbReference type="NCBI Taxonomy" id="3818"/>
    <lineage>
        <taxon>Eukaryota</taxon>
        <taxon>Viridiplantae</taxon>
        <taxon>Streptophyta</taxon>
        <taxon>Embryophyta</taxon>
        <taxon>Tracheophyta</taxon>
        <taxon>Spermatophyta</taxon>
        <taxon>Magnoliopsida</taxon>
        <taxon>eudicotyledons</taxon>
        <taxon>Gunneridae</taxon>
        <taxon>Pentapetalae</taxon>
        <taxon>rosids</taxon>
        <taxon>fabids</taxon>
        <taxon>Fabales</taxon>
        <taxon>Fabaceae</taxon>
        <taxon>Papilionoideae</taxon>
        <taxon>50 kb inversion clade</taxon>
        <taxon>dalbergioids sensu lato</taxon>
        <taxon>Dalbergieae</taxon>
        <taxon>Pterocarpus clade</taxon>
        <taxon>Arachis</taxon>
    </lineage>
</organism>
<name>A0A445EF99_ARAHY</name>
<proteinExistence type="predicted"/>
<reference evidence="2 3" key="1">
    <citation type="submission" date="2019-01" db="EMBL/GenBank/DDBJ databases">
        <title>Sequencing of cultivated peanut Arachis hypogaea provides insights into genome evolution and oil improvement.</title>
        <authorList>
            <person name="Chen X."/>
        </authorList>
    </citation>
    <scope>NUCLEOTIDE SEQUENCE [LARGE SCALE GENOMIC DNA]</scope>
    <source>
        <strain evidence="3">cv. Fuhuasheng</strain>
        <tissue evidence="2">Leaves</tissue>
    </source>
</reference>
<comment type="caution">
    <text evidence="2">The sequence shown here is derived from an EMBL/GenBank/DDBJ whole genome shotgun (WGS) entry which is preliminary data.</text>
</comment>
<sequence length="210" mass="23606">MKVEDNSNQTKPWIPSTSKYEKHSNHQKKFQIMVSKRDTDTEFSLSFSCLPSFNAIHKTVPLAASIAIFSGHPLDGFMSGMTGIEFVILSNLVWSLKIFQKIIERSPNSQAVEHDILKRGQLLSPRAMVVDSIQILDPINTVSSFLSTLLTLFFFYHLTMSLNLTFCFDLCILEWSEQKLNLPLPSTLSNPAKDELGTGSSDDEDDNISD</sequence>
<keyword evidence="3" id="KW-1185">Reference proteome</keyword>
<dbReference type="AlphaFoldDB" id="A0A445EF99"/>
<feature type="region of interest" description="Disordered" evidence="1">
    <location>
        <begin position="189"/>
        <end position="210"/>
    </location>
</feature>
<evidence type="ECO:0000313" key="3">
    <source>
        <dbReference type="Proteomes" id="UP000289738"/>
    </source>
</evidence>
<dbReference type="Proteomes" id="UP000289738">
    <property type="component" value="Chromosome A02"/>
</dbReference>